<keyword evidence="3" id="KW-1185">Reference proteome</keyword>
<comment type="caution">
    <text evidence="2">The sequence shown here is derived from an EMBL/GenBank/DDBJ whole genome shotgun (WGS) entry which is preliminary data.</text>
</comment>
<reference evidence="2 3" key="1">
    <citation type="submission" date="2018-12" db="EMBL/GenBank/DDBJ databases">
        <title>Genome sequence and assembly of Colletotrichum trifolii.</title>
        <authorList>
            <person name="Gan P."/>
            <person name="Shirasu K."/>
        </authorList>
    </citation>
    <scope>NUCLEOTIDE SEQUENCE [LARGE SCALE GENOMIC DNA]</scope>
    <source>
        <strain evidence="2 3">543-2</strain>
    </source>
</reference>
<dbReference type="EMBL" id="RYZW01000469">
    <property type="protein sequence ID" value="TDZ33343.1"/>
    <property type="molecule type" value="Genomic_DNA"/>
</dbReference>
<gene>
    <name evidence="2" type="ORF">CTRI78_v011687</name>
</gene>
<dbReference type="Proteomes" id="UP000295703">
    <property type="component" value="Unassembled WGS sequence"/>
</dbReference>
<evidence type="ECO:0000313" key="3">
    <source>
        <dbReference type="Proteomes" id="UP000295703"/>
    </source>
</evidence>
<feature type="chain" id="PRO_5020664187" evidence="1">
    <location>
        <begin position="18"/>
        <end position="126"/>
    </location>
</feature>
<evidence type="ECO:0000313" key="2">
    <source>
        <dbReference type="EMBL" id="TDZ33343.1"/>
    </source>
</evidence>
<proteinExistence type="predicted"/>
<organism evidence="2 3">
    <name type="scientific">Colletotrichum trifolii</name>
    <dbReference type="NCBI Taxonomy" id="5466"/>
    <lineage>
        <taxon>Eukaryota</taxon>
        <taxon>Fungi</taxon>
        <taxon>Dikarya</taxon>
        <taxon>Ascomycota</taxon>
        <taxon>Pezizomycotina</taxon>
        <taxon>Sordariomycetes</taxon>
        <taxon>Hypocreomycetidae</taxon>
        <taxon>Glomerellales</taxon>
        <taxon>Glomerellaceae</taxon>
        <taxon>Colletotrichum</taxon>
        <taxon>Colletotrichum orbiculare species complex</taxon>
    </lineage>
</organism>
<protein>
    <submittedName>
        <fullName evidence="2">Uncharacterized protein</fullName>
    </submittedName>
</protein>
<evidence type="ECO:0000256" key="1">
    <source>
        <dbReference type="SAM" id="SignalP"/>
    </source>
</evidence>
<dbReference type="AlphaFoldDB" id="A0A4R8QH97"/>
<sequence>MYYTALLLLSAASNALSSPAPEPAFATVPAYRLLCTGYETGNHLTVDDISAAMRNQRNALQLNFGWWGTTTTNCHGTKDSYSQTGIWVTYNHERDTNAEAVIDTSNTVRCKPWEEWSAYLVCSPGA</sequence>
<keyword evidence="1" id="KW-0732">Signal</keyword>
<feature type="signal peptide" evidence="1">
    <location>
        <begin position="1"/>
        <end position="17"/>
    </location>
</feature>
<name>A0A4R8QH97_COLTR</name>
<accession>A0A4R8QH97</accession>